<dbReference type="PRINTS" id="PR00449">
    <property type="entry name" value="RASTRNSFRMNG"/>
</dbReference>
<comment type="similarity">
    <text evidence="1">Belongs to the small GTPase superfamily. Rab family.</text>
</comment>
<dbReference type="NCBIfam" id="TIGR00231">
    <property type="entry name" value="small_GTP"/>
    <property type="match status" value="1"/>
</dbReference>
<evidence type="ECO:0000256" key="3">
    <source>
        <dbReference type="ARBA" id="ARBA00023134"/>
    </source>
</evidence>
<dbReference type="Gene3D" id="3.40.50.300">
    <property type="entry name" value="P-loop containing nucleotide triphosphate hydrolases"/>
    <property type="match status" value="1"/>
</dbReference>
<dbReference type="GO" id="GO:0003924">
    <property type="term" value="F:GTPase activity"/>
    <property type="evidence" value="ECO:0007669"/>
    <property type="project" value="InterPro"/>
</dbReference>
<dbReference type="AlphaFoldDB" id="A0A150G4Q4"/>
<proteinExistence type="inferred from homology"/>
<evidence type="ECO:0000313" key="6">
    <source>
        <dbReference type="EMBL" id="KXZ44808.1"/>
    </source>
</evidence>
<dbReference type="InterPro" id="IPR001806">
    <property type="entry name" value="Small_GTPase"/>
</dbReference>
<dbReference type="FunFam" id="3.40.50.300:FF:001447">
    <property type="entry name" value="Ras-related protein Rab-1B"/>
    <property type="match status" value="1"/>
</dbReference>
<dbReference type="PROSITE" id="PS51421">
    <property type="entry name" value="RAS"/>
    <property type="match status" value="1"/>
</dbReference>
<dbReference type="SMART" id="SM00175">
    <property type="entry name" value="RAB"/>
    <property type="match status" value="1"/>
</dbReference>
<evidence type="ECO:0000256" key="4">
    <source>
        <dbReference type="ARBA" id="ARBA00023288"/>
    </source>
</evidence>
<keyword evidence="2" id="KW-0547">Nucleotide-binding</keyword>
<dbReference type="InterPro" id="IPR027417">
    <property type="entry name" value="P-loop_NTPase"/>
</dbReference>
<dbReference type="PANTHER" id="PTHR47980">
    <property type="entry name" value="LD44762P"/>
    <property type="match status" value="1"/>
</dbReference>
<protein>
    <submittedName>
        <fullName evidence="6">Uncharacterized protein</fullName>
    </submittedName>
</protein>
<comment type="function">
    <text evidence="5">Protein transport. Probably involved in vesicular traffic.</text>
</comment>
<dbReference type="SMART" id="SM00174">
    <property type="entry name" value="RHO"/>
    <property type="match status" value="1"/>
</dbReference>
<dbReference type="SUPFAM" id="SSF52540">
    <property type="entry name" value="P-loop containing nucleoside triphosphate hydrolases"/>
    <property type="match status" value="1"/>
</dbReference>
<dbReference type="PROSITE" id="PS51420">
    <property type="entry name" value="RHO"/>
    <property type="match status" value="1"/>
</dbReference>
<dbReference type="Proteomes" id="UP000075714">
    <property type="component" value="Unassembled WGS sequence"/>
</dbReference>
<gene>
    <name evidence="6" type="ORF">GPECTOR_62g923</name>
</gene>
<sequence length="162" mass="18089">MLKKVFKTGSGTSKASSRDKPADYDVMIRMLLVGDAGKRVKLQIWDTAGSFRYQGNPAGEFRGVQAVILVYSISDRRSFHSIRHWLQEVRAHAIPQVNKILVGTKCDRTDRMVSEEEGRKLAEEAGCLFMEASAQTAENVQAVFTTVAGEALHRILKEYGKQ</sequence>
<dbReference type="STRING" id="33097.A0A150G4Q4"/>
<evidence type="ECO:0000256" key="1">
    <source>
        <dbReference type="ARBA" id="ARBA00006270"/>
    </source>
</evidence>
<comment type="caution">
    <text evidence="6">The sequence shown here is derived from an EMBL/GenBank/DDBJ whole genome shotgun (WGS) entry which is preliminary data.</text>
</comment>
<keyword evidence="4" id="KW-0449">Lipoprotein</keyword>
<dbReference type="InterPro" id="IPR050305">
    <property type="entry name" value="Small_GTPase_Rab"/>
</dbReference>
<keyword evidence="3" id="KW-0342">GTP-binding</keyword>
<evidence type="ECO:0000256" key="2">
    <source>
        <dbReference type="ARBA" id="ARBA00022741"/>
    </source>
</evidence>
<name>A0A150G4Q4_GONPE</name>
<evidence type="ECO:0000313" key="7">
    <source>
        <dbReference type="Proteomes" id="UP000075714"/>
    </source>
</evidence>
<dbReference type="OrthoDB" id="5976022at2759"/>
<accession>A0A150G4Q4</accession>
<keyword evidence="7" id="KW-1185">Reference proteome</keyword>
<reference evidence="7" key="1">
    <citation type="journal article" date="2016" name="Nat. Commun.">
        <title>The Gonium pectorale genome demonstrates co-option of cell cycle regulation during the evolution of multicellularity.</title>
        <authorList>
            <person name="Hanschen E.R."/>
            <person name="Marriage T.N."/>
            <person name="Ferris P.J."/>
            <person name="Hamaji T."/>
            <person name="Toyoda A."/>
            <person name="Fujiyama A."/>
            <person name="Neme R."/>
            <person name="Noguchi H."/>
            <person name="Minakuchi Y."/>
            <person name="Suzuki M."/>
            <person name="Kawai-Toyooka H."/>
            <person name="Smith D.R."/>
            <person name="Sparks H."/>
            <person name="Anderson J."/>
            <person name="Bakaric R."/>
            <person name="Luria V."/>
            <person name="Karger A."/>
            <person name="Kirschner M.W."/>
            <person name="Durand P.M."/>
            <person name="Michod R.E."/>
            <person name="Nozaki H."/>
            <person name="Olson B.J."/>
        </authorList>
    </citation>
    <scope>NUCLEOTIDE SEQUENCE [LARGE SCALE GENOMIC DNA]</scope>
    <source>
        <strain evidence="7">NIES-2863</strain>
    </source>
</reference>
<dbReference type="PROSITE" id="PS51419">
    <property type="entry name" value="RAB"/>
    <property type="match status" value="1"/>
</dbReference>
<dbReference type="CDD" id="cd00154">
    <property type="entry name" value="Rab"/>
    <property type="match status" value="1"/>
</dbReference>
<dbReference type="Pfam" id="PF00071">
    <property type="entry name" value="Ras"/>
    <property type="match status" value="1"/>
</dbReference>
<dbReference type="GO" id="GO:0005525">
    <property type="term" value="F:GTP binding"/>
    <property type="evidence" value="ECO:0007669"/>
    <property type="project" value="UniProtKB-KW"/>
</dbReference>
<dbReference type="EMBL" id="LSYV01000063">
    <property type="protein sequence ID" value="KXZ44808.1"/>
    <property type="molecule type" value="Genomic_DNA"/>
</dbReference>
<dbReference type="InterPro" id="IPR005225">
    <property type="entry name" value="Small_GTP-bd"/>
</dbReference>
<organism evidence="6 7">
    <name type="scientific">Gonium pectorale</name>
    <name type="common">Green alga</name>
    <dbReference type="NCBI Taxonomy" id="33097"/>
    <lineage>
        <taxon>Eukaryota</taxon>
        <taxon>Viridiplantae</taxon>
        <taxon>Chlorophyta</taxon>
        <taxon>core chlorophytes</taxon>
        <taxon>Chlorophyceae</taxon>
        <taxon>CS clade</taxon>
        <taxon>Chlamydomonadales</taxon>
        <taxon>Volvocaceae</taxon>
        <taxon>Gonium</taxon>
    </lineage>
</organism>
<dbReference type="SMART" id="SM00173">
    <property type="entry name" value="RAS"/>
    <property type="match status" value="1"/>
</dbReference>
<evidence type="ECO:0000256" key="5">
    <source>
        <dbReference type="ARBA" id="ARBA00025673"/>
    </source>
</evidence>